<feature type="compositionally biased region" description="Acidic residues" evidence="2">
    <location>
        <begin position="54"/>
        <end position="63"/>
    </location>
</feature>
<feature type="region of interest" description="Disordered" evidence="2">
    <location>
        <begin position="797"/>
        <end position="834"/>
    </location>
</feature>
<keyword evidence="4" id="KW-1185">Reference proteome</keyword>
<feature type="region of interest" description="Disordered" evidence="2">
    <location>
        <begin position="25"/>
        <end position="67"/>
    </location>
</feature>
<gene>
    <name evidence="3" type="ORF">M9Y10_002864</name>
</gene>
<name>A0ABR2LBE5_9EUKA</name>
<accession>A0ABR2LBE5</accession>
<feature type="compositionally biased region" description="Acidic residues" evidence="2">
    <location>
        <begin position="801"/>
        <end position="814"/>
    </location>
</feature>
<keyword evidence="1" id="KW-0175">Coiled coil</keyword>
<comment type="caution">
    <text evidence="3">The sequence shown here is derived from an EMBL/GenBank/DDBJ whole genome shotgun (WGS) entry which is preliminary data.</text>
</comment>
<protein>
    <submittedName>
        <fullName evidence="3">Uncharacterized protein</fullName>
    </submittedName>
</protein>
<feature type="compositionally biased region" description="Basic and acidic residues" evidence="2">
    <location>
        <begin position="815"/>
        <end position="828"/>
    </location>
</feature>
<feature type="coiled-coil region" evidence="1">
    <location>
        <begin position="226"/>
        <end position="260"/>
    </location>
</feature>
<evidence type="ECO:0000256" key="1">
    <source>
        <dbReference type="SAM" id="Coils"/>
    </source>
</evidence>
<evidence type="ECO:0000313" key="4">
    <source>
        <dbReference type="Proteomes" id="UP001470230"/>
    </source>
</evidence>
<reference evidence="3 4" key="1">
    <citation type="submission" date="2024-04" db="EMBL/GenBank/DDBJ databases">
        <title>Tritrichomonas musculus Genome.</title>
        <authorList>
            <person name="Alves-Ferreira E."/>
            <person name="Grigg M."/>
            <person name="Lorenzi H."/>
            <person name="Galac M."/>
        </authorList>
    </citation>
    <scope>NUCLEOTIDE SEQUENCE [LARGE SCALE GENOMIC DNA]</scope>
    <source>
        <strain evidence="3 4">EAF2021</strain>
    </source>
</reference>
<evidence type="ECO:0000313" key="3">
    <source>
        <dbReference type="EMBL" id="KAK8900537.1"/>
    </source>
</evidence>
<organism evidence="3 4">
    <name type="scientific">Tritrichomonas musculus</name>
    <dbReference type="NCBI Taxonomy" id="1915356"/>
    <lineage>
        <taxon>Eukaryota</taxon>
        <taxon>Metamonada</taxon>
        <taxon>Parabasalia</taxon>
        <taxon>Tritrichomonadida</taxon>
        <taxon>Tritrichomonadidae</taxon>
        <taxon>Tritrichomonas</taxon>
    </lineage>
</organism>
<feature type="compositionally biased region" description="Low complexity" evidence="2">
    <location>
        <begin position="42"/>
        <end position="53"/>
    </location>
</feature>
<dbReference type="EMBL" id="JAPFFF010000001">
    <property type="protein sequence ID" value="KAK8900537.1"/>
    <property type="molecule type" value="Genomic_DNA"/>
</dbReference>
<dbReference type="Proteomes" id="UP001470230">
    <property type="component" value="Unassembled WGS sequence"/>
</dbReference>
<sequence length="879" mass="103112">MESLDQNILFSDLFNQNLNFIEGKIAPSDEEEDVDDIKVDQSENNNNQNNQESGQDEEEECVDNQENSQTVIEKGKDDFKDISLELNNKQLKCFKPINEMKTTNMRFIAIQICTYFYHDLYKFFFHAFTLLSLFPIHQYLSDITVFIQQVGHYTHKEYFENLKIAFSLFYKFNIHYAYLSFYFLNSQFVSYCLSKDEIIEILDTIYEGFNFQIVFHKILFYRPIQSNIFEAKISRLEKEIKRLKIKMKDLSNTKNEVQYEKNPLSFINDEIIKDVIQNSNKKPQSRKYTDKFKIFCTIAYMFGAKCYNFIRKRIPLCSVSYLKKLSSPIVNDIMKSLFQIDQIFKIIENFKLNGLRGSLAVDAASFQKISGKDLLKKLDLLQPLNLNIDENATYTNVFVFLLQPFSQAQRTIPVQVIINQNGNANISIIETIINIIQFLSMFNISIDFVCTDGDHFYDLEHRLFFNDYIRRVYEFENFDFIYSQYVLKKVLLPNSDILHILKNVRSNLLNKDFIFIDFYNSITISVDEFEQYDLNKIIKDTSSQGSMKDSYPLLLFSFEIFKIMCQRKNYAHAFFILPYFFLTEAIRNPILSNDSRIYFLEVSFWFILYFFHQHNLVKNNYVQTKTSLIRTLNTILTVMISIQKHVSLKLSRVGTHCLECFFGLVRMACHGNHSFINILRSIAKSIFIKNKLIELGEEVTINGRENSAGTTTKQNSNIGVLPDCSPNDFFCLFLRLAKGFILENDVALLNNFIEMKSKENDTYSKNFMKTYIQGPFSGSNIRSRYINNRYDKNEGEGQIEYPEEEEEGDNDEVNGSEKVERPPPKKAEEEDICPIKLMQGEKPDVIGFYSLINPDSISLKLVSKKKKQRKYFFNFNPDD</sequence>
<proteinExistence type="predicted"/>
<evidence type="ECO:0000256" key="2">
    <source>
        <dbReference type="SAM" id="MobiDB-lite"/>
    </source>
</evidence>